<dbReference type="Proteomes" id="UP000019116">
    <property type="component" value="Chromosome 6A"/>
</dbReference>
<evidence type="ECO:0000259" key="2">
    <source>
        <dbReference type="PROSITE" id="PS50033"/>
    </source>
</evidence>
<dbReference type="Gramene" id="TraesWEE_scaffold_113320_01G000100.1">
    <property type="protein sequence ID" value="TraesWEE_scaffold_113320_01G000100.1"/>
    <property type="gene ID" value="TraesWEE_scaffold_113320_01G000100"/>
</dbReference>
<dbReference type="GO" id="GO:0005634">
    <property type="term" value="C:nucleus"/>
    <property type="evidence" value="ECO:0000318"/>
    <property type="project" value="GO_Central"/>
</dbReference>
<feature type="compositionally biased region" description="Basic and acidic residues" evidence="1">
    <location>
        <begin position="164"/>
        <end position="193"/>
    </location>
</feature>
<dbReference type="Pfam" id="PF14555">
    <property type="entry name" value="UBA_4"/>
    <property type="match status" value="1"/>
</dbReference>
<dbReference type="SUPFAM" id="SSF52833">
    <property type="entry name" value="Thioredoxin-like"/>
    <property type="match status" value="1"/>
</dbReference>
<dbReference type="AlphaFoldDB" id="A0A3B6NS21"/>
<dbReference type="GO" id="GO:0043161">
    <property type="term" value="P:proteasome-mediated ubiquitin-dependent protein catabolic process"/>
    <property type="evidence" value="ECO:0000318"/>
    <property type="project" value="GO_Central"/>
</dbReference>
<dbReference type="CDD" id="cd02958">
    <property type="entry name" value="UAS"/>
    <property type="match status" value="1"/>
</dbReference>
<reference evidence="3" key="2">
    <citation type="submission" date="2018-10" db="UniProtKB">
        <authorList>
            <consortium name="EnsemblPlants"/>
        </authorList>
    </citation>
    <scope>IDENTIFICATION</scope>
</reference>
<dbReference type="Gene3D" id="3.40.30.10">
    <property type="entry name" value="Glutaredoxin"/>
    <property type="match status" value="1"/>
</dbReference>
<dbReference type="PANTHER" id="PTHR23322:SF64">
    <property type="entry name" value="OS02G0640700 PROTEIN"/>
    <property type="match status" value="1"/>
</dbReference>
<dbReference type="PROSITE" id="PS50033">
    <property type="entry name" value="UBX"/>
    <property type="match status" value="1"/>
</dbReference>
<dbReference type="SMR" id="A0A3B6NS21"/>
<evidence type="ECO:0000313" key="4">
    <source>
        <dbReference type="Proteomes" id="UP000019116"/>
    </source>
</evidence>
<dbReference type="SUPFAM" id="SSF54236">
    <property type="entry name" value="Ubiquitin-like"/>
    <property type="match status" value="1"/>
</dbReference>
<dbReference type="OMA" id="HELMYHA"/>
<dbReference type="Gramene" id="TraesCS6A02G236400.1">
    <property type="protein sequence ID" value="TraesCS6A02G236400.1"/>
    <property type="gene ID" value="TraesCS6A02G236400"/>
</dbReference>
<dbReference type="InterPro" id="IPR036249">
    <property type="entry name" value="Thioredoxin-like_sf"/>
</dbReference>
<reference evidence="3" key="1">
    <citation type="submission" date="2018-08" db="EMBL/GenBank/DDBJ databases">
        <authorList>
            <person name="Rossello M."/>
        </authorList>
    </citation>
    <scope>NUCLEOTIDE SEQUENCE [LARGE SCALE GENOMIC DNA]</scope>
    <source>
        <strain evidence="3">cv. Chinese Spring</strain>
    </source>
</reference>
<feature type="region of interest" description="Disordered" evidence="1">
    <location>
        <begin position="396"/>
        <end position="430"/>
    </location>
</feature>
<dbReference type="InterPro" id="IPR006577">
    <property type="entry name" value="UAS"/>
</dbReference>
<evidence type="ECO:0000256" key="1">
    <source>
        <dbReference type="SAM" id="MobiDB-lite"/>
    </source>
</evidence>
<dbReference type="Pfam" id="PF13899">
    <property type="entry name" value="Thioredoxin_7"/>
    <property type="match status" value="1"/>
</dbReference>
<dbReference type="SMART" id="SM00594">
    <property type="entry name" value="UAS"/>
    <property type="match status" value="1"/>
</dbReference>
<dbReference type="OrthoDB" id="270602at2759"/>
<evidence type="ECO:0000313" key="3">
    <source>
        <dbReference type="EnsemblPlants" id="TraesCS6A02G236400.1"/>
    </source>
</evidence>
<sequence>MEDGILREAVVDSFMEVTACDSRSAAERHLAFCGWQLEAAINRYFTTGLADPAPDPPVAARSETMHDDTVRDPIPARSAALYGNANLYAAGSSTARAAPSIWSADRARPSPWVRDPIPATLYGNGNFYADRAPPSPWSVDRPAPMEYTFIPDMTATGCGSDGDTGSKETEEINMSDHDEQMKVAEEDNRQEDKVAMEEEYDYGDMQAEDEYHGTESDDDGAYLEAAETDSNDGRMEALEGQPGQTEKTLEELFRPPYEIMFGGSFHNAKAHAASKDRWLLVNLQSSGDFKSQQHNRDLWSNEVVVQVIKDNFIFLLLEKRGREGDEGLKVCSYYNVHHDQLPAVLVLDPVTGQLLDKWCGLVQQPDDFLTSIGKFTESKPSLMSKPRIVRRTATLESGETPAAQEHATAMPNTAASDAQPAPAPKVDEVEAAPAPKVEEIEAPAVDDGQPMEGETVCKLRVRFPAGNMVTKEFGSTRKIAVLFAYCRSVVVEQTGKEQAFRIMRLAGQNFEELLDVGASFDDLKLSRDTISVVLHT</sequence>
<keyword evidence="4" id="KW-1185">Reference proteome</keyword>
<protein>
    <recommendedName>
        <fullName evidence="2">UBX domain-containing protein</fullName>
    </recommendedName>
</protein>
<dbReference type="STRING" id="4565.A0A3B6NS21"/>
<dbReference type="InterPro" id="IPR029071">
    <property type="entry name" value="Ubiquitin-like_domsf"/>
</dbReference>
<feature type="domain" description="UBX" evidence="2">
    <location>
        <begin position="452"/>
        <end position="533"/>
    </location>
</feature>
<dbReference type="InterPro" id="IPR050730">
    <property type="entry name" value="UBX_domain-protein"/>
</dbReference>
<name>A0A3B6NS21_WHEAT</name>
<dbReference type="InterPro" id="IPR001012">
    <property type="entry name" value="UBX_dom"/>
</dbReference>
<dbReference type="PANTHER" id="PTHR23322">
    <property type="entry name" value="FAS-ASSOCIATED PROTEIN"/>
    <property type="match status" value="1"/>
</dbReference>
<proteinExistence type="predicted"/>
<feature type="region of interest" description="Disordered" evidence="1">
    <location>
        <begin position="153"/>
        <end position="193"/>
    </location>
</feature>
<organism evidence="3">
    <name type="scientific">Triticum aestivum</name>
    <name type="common">Wheat</name>
    <dbReference type="NCBI Taxonomy" id="4565"/>
    <lineage>
        <taxon>Eukaryota</taxon>
        <taxon>Viridiplantae</taxon>
        <taxon>Streptophyta</taxon>
        <taxon>Embryophyta</taxon>
        <taxon>Tracheophyta</taxon>
        <taxon>Spermatophyta</taxon>
        <taxon>Magnoliopsida</taxon>
        <taxon>Liliopsida</taxon>
        <taxon>Poales</taxon>
        <taxon>Poaceae</taxon>
        <taxon>BOP clade</taxon>
        <taxon>Pooideae</taxon>
        <taxon>Triticodae</taxon>
        <taxon>Triticeae</taxon>
        <taxon>Triticinae</taxon>
        <taxon>Triticum</taxon>
    </lineage>
</organism>
<dbReference type="GO" id="GO:0043130">
    <property type="term" value="F:ubiquitin binding"/>
    <property type="evidence" value="ECO:0000318"/>
    <property type="project" value="GO_Central"/>
</dbReference>
<dbReference type="Gramene" id="TraesROB_scaffold_021864_01G000200.1">
    <property type="protein sequence ID" value="TraesROB_scaffold_021864_01G000200.1"/>
    <property type="gene ID" value="TraesROB_scaffold_021864_01G000200"/>
</dbReference>
<dbReference type="Gene3D" id="1.10.8.10">
    <property type="entry name" value="DNA helicase RuvA subunit, C-terminal domain"/>
    <property type="match status" value="1"/>
</dbReference>
<dbReference type="Gramene" id="TraesCS6A03G0647900.1">
    <property type="protein sequence ID" value="TraesCS6A03G0647900.1.CDS"/>
    <property type="gene ID" value="TraesCS6A03G0647900"/>
</dbReference>
<dbReference type="EnsemblPlants" id="TraesCS6A02G236400.1">
    <property type="protein sequence ID" value="TraesCS6A02G236400.1"/>
    <property type="gene ID" value="TraesCS6A02G236400"/>
</dbReference>
<dbReference type="Gramene" id="TraesCAD_scaffold_061337_01G000100.1">
    <property type="protein sequence ID" value="TraesCAD_scaffold_061337_01G000100.1"/>
    <property type="gene ID" value="TraesCAD_scaffold_061337_01G000100"/>
</dbReference>
<accession>A0A3B6NS21</accession>
<dbReference type="Gramene" id="TraesCLE_scaffold_023057_01G000300.1">
    <property type="protein sequence ID" value="TraesCLE_scaffold_023057_01G000300.1"/>
    <property type="gene ID" value="TraesCLE_scaffold_023057_01G000300"/>
</dbReference>